<name>A8LVB7_SALAI</name>
<organism evidence="2">
    <name type="scientific">Salinispora arenicola (strain CNS-205)</name>
    <dbReference type="NCBI Taxonomy" id="391037"/>
    <lineage>
        <taxon>Bacteria</taxon>
        <taxon>Bacillati</taxon>
        <taxon>Actinomycetota</taxon>
        <taxon>Actinomycetes</taxon>
        <taxon>Micromonosporales</taxon>
        <taxon>Micromonosporaceae</taxon>
        <taxon>Salinispora</taxon>
    </lineage>
</organism>
<gene>
    <name evidence="2" type="ordered locus">Sare_4855</name>
</gene>
<dbReference type="PATRIC" id="fig|391037.6.peg.4904"/>
<accession>A8LVB7</accession>
<dbReference type="AlphaFoldDB" id="A8LVB7"/>
<dbReference type="EMBL" id="CP000850">
    <property type="protein sequence ID" value="ABW00606.1"/>
    <property type="molecule type" value="Genomic_DNA"/>
</dbReference>
<dbReference type="KEGG" id="saq:Sare_4855"/>
<evidence type="ECO:0008006" key="3">
    <source>
        <dbReference type="Google" id="ProtNLM"/>
    </source>
</evidence>
<reference evidence="2" key="1">
    <citation type="submission" date="2007-10" db="EMBL/GenBank/DDBJ databases">
        <title>Complete sequence of Salinispora arenicola CNS-205.</title>
        <authorList>
            <consortium name="US DOE Joint Genome Institute"/>
            <person name="Copeland A."/>
            <person name="Lucas S."/>
            <person name="Lapidus A."/>
            <person name="Barry K."/>
            <person name="Glavina del Rio T."/>
            <person name="Dalin E."/>
            <person name="Tice H."/>
            <person name="Pitluck S."/>
            <person name="Foster B."/>
            <person name="Schmutz J."/>
            <person name="Larimer F."/>
            <person name="Land M."/>
            <person name="Hauser L."/>
            <person name="Kyrpides N."/>
            <person name="Ivanova N."/>
            <person name="Jensen P.R."/>
            <person name="Moore B.S."/>
            <person name="Penn K."/>
            <person name="Jenkins C."/>
            <person name="Udwary D."/>
            <person name="Xiang L."/>
            <person name="Gontang E."/>
            <person name="Richardson P."/>
        </authorList>
    </citation>
    <scope>NUCLEOTIDE SEQUENCE [LARGE SCALE GENOMIC DNA]</scope>
    <source>
        <strain evidence="2">CNS-205</strain>
    </source>
</reference>
<protein>
    <recommendedName>
        <fullName evidence="3">DNA mismatch repair protein MutL</fullName>
    </recommendedName>
</protein>
<evidence type="ECO:0000313" key="2">
    <source>
        <dbReference type="EMBL" id="ABW00606.1"/>
    </source>
</evidence>
<proteinExistence type="predicted"/>
<dbReference type="HOGENOM" id="CLU_1389347_0_0_11"/>
<dbReference type="OrthoDB" id="3292578at2"/>
<sequence length="196" mass="20755">MRTLRRWAPTLGWLAATAASIALTSVALLPVLRTAPAGEETLVSVRELSREGRNDNRSVTVTASPRPIPSSATPSVASPSVAPSVGTPSAADTPRPSAVAPRESTTRDGWTVTTDDAGVATYLRSFRVEGGHAVIRASGGRVHTVTATPSLGFSTKTVQNTPDNLAVYFLEPHHHFIIHVVWRDDAPFAQVSEIGD</sequence>
<feature type="region of interest" description="Disordered" evidence="1">
    <location>
        <begin position="48"/>
        <end position="111"/>
    </location>
</feature>
<dbReference type="STRING" id="391037.Sare_4855"/>
<evidence type="ECO:0000256" key="1">
    <source>
        <dbReference type="SAM" id="MobiDB-lite"/>
    </source>
</evidence>
<dbReference type="eggNOG" id="ENOG5033978">
    <property type="taxonomic scope" value="Bacteria"/>
</dbReference>
<feature type="compositionally biased region" description="Low complexity" evidence="1">
    <location>
        <begin position="69"/>
        <end position="91"/>
    </location>
</feature>